<evidence type="ECO:0000313" key="3">
    <source>
        <dbReference type="EMBL" id="PHQ25183.1"/>
    </source>
</evidence>
<evidence type="ECO:0000313" key="4">
    <source>
        <dbReference type="Proteomes" id="UP000229044"/>
    </source>
</evidence>
<dbReference type="AlphaFoldDB" id="A0A2G1VEI1"/>
<dbReference type="OrthoDB" id="6369388at2"/>
<protein>
    <submittedName>
        <fullName evidence="3">Uncharacterized protein</fullName>
    </submittedName>
</protein>
<keyword evidence="2" id="KW-0472">Membrane</keyword>
<evidence type="ECO:0000256" key="1">
    <source>
        <dbReference type="SAM" id="MobiDB-lite"/>
    </source>
</evidence>
<sequence length="170" mass="17574">MLDSAQVQGALRKAAAAVIGFVLAMVLLTALLLTGFYYLIQASVLALSPWLGEAGAMGLAGFVCVLLLALFFQRLTRPVSPSKPGKEAGDKSRSGIDVLRDLIKENPLEAALVAFAVGIAEQGDPRLKSLLLQGGAILMKRAESEQSGDAGAGEASAPDNKPPADQESAA</sequence>
<feature type="region of interest" description="Disordered" evidence="1">
    <location>
        <begin position="143"/>
        <end position="170"/>
    </location>
</feature>
<organism evidence="3 4">
    <name type="scientific">Marinobacter guineae</name>
    <dbReference type="NCBI Taxonomy" id="432303"/>
    <lineage>
        <taxon>Bacteria</taxon>
        <taxon>Pseudomonadati</taxon>
        <taxon>Pseudomonadota</taxon>
        <taxon>Gammaproteobacteria</taxon>
        <taxon>Pseudomonadales</taxon>
        <taxon>Marinobacteraceae</taxon>
        <taxon>Marinobacter</taxon>
    </lineage>
</organism>
<proteinExistence type="predicted"/>
<feature type="transmembrane region" description="Helical" evidence="2">
    <location>
        <begin position="50"/>
        <end position="72"/>
    </location>
</feature>
<reference evidence="3 4" key="1">
    <citation type="submission" date="2017-09" db="EMBL/GenBank/DDBJ databases">
        <title>The draft genome sequences of Marinobacter guineae M3B.</title>
        <authorList>
            <person name="Cao J."/>
        </authorList>
    </citation>
    <scope>NUCLEOTIDE SEQUENCE [LARGE SCALE GENOMIC DNA]</scope>
    <source>
        <strain evidence="3 4">M3B</strain>
    </source>
</reference>
<feature type="transmembrane region" description="Helical" evidence="2">
    <location>
        <begin position="14"/>
        <end position="38"/>
    </location>
</feature>
<gene>
    <name evidence="3" type="ORF">CLH62_12610</name>
</gene>
<keyword evidence="4" id="KW-1185">Reference proteome</keyword>
<accession>A0A2G1VEI1</accession>
<evidence type="ECO:0000256" key="2">
    <source>
        <dbReference type="SAM" id="Phobius"/>
    </source>
</evidence>
<dbReference type="EMBL" id="NTFI01000003">
    <property type="protein sequence ID" value="PHQ25183.1"/>
    <property type="molecule type" value="Genomic_DNA"/>
</dbReference>
<comment type="caution">
    <text evidence="3">The sequence shown here is derived from an EMBL/GenBank/DDBJ whole genome shotgun (WGS) entry which is preliminary data.</text>
</comment>
<keyword evidence="2" id="KW-0812">Transmembrane</keyword>
<dbReference type="Proteomes" id="UP000229044">
    <property type="component" value="Unassembled WGS sequence"/>
</dbReference>
<name>A0A2G1VEI1_9GAMM</name>
<dbReference type="RefSeq" id="WP_099618494.1">
    <property type="nucleotide sequence ID" value="NZ_KZ319340.1"/>
</dbReference>
<keyword evidence="2" id="KW-1133">Transmembrane helix</keyword>